<accession>A0A9P8Q4H4</accession>
<gene>
    <name evidence="2" type="ORF">WICPIJ_005186</name>
</gene>
<sequence>MIKTGGSTTKFNDLIVDFFLDALDISSVRSCGLEDLDSLDLLEEDERGAGLEDLDLADLKIFAPNPNLCFLVSFPVAVAVAVAVVSPAGSLLLLHSGQVQAFSPLKISS</sequence>
<protein>
    <submittedName>
        <fullName evidence="2">Uncharacterized protein</fullName>
    </submittedName>
</protein>
<keyword evidence="3" id="KW-1185">Reference proteome</keyword>
<feature type="transmembrane region" description="Helical" evidence="1">
    <location>
        <begin position="68"/>
        <end position="94"/>
    </location>
</feature>
<evidence type="ECO:0000313" key="2">
    <source>
        <dbReference type="EMBL" id="KAH3683812.1"/>
    </source>
</evidence>
<organism evidence="2 3">
    <name type="scientific">Wickerhamomyces pijperi</name>
    <name type="common">Yeast</name>
    <name type="synonym">Pichia pijperi</name>
    <dbReference type="NCBI Taxonomy" id="599730"/>
    <lineage>
        <taxon>Eukaryota</taxon>
        <taxon>Fungi</taxon>
        <taxon>Dikarya</taxon>
        <taxon>Ascomycota</taxon>
        <taxon>Saccharomycotina</taxon>
        <taxon>Saccharomycetes</taxon>
        <taxon>Phaffomycetales</taxon>
        <taxon>Wickerhamomycetaceae</taxon>
        <taxon>Wickerhamomyces</taxon>
    </lineage>
</organism>
<dbReference type="Proteomes" id="UP000774326">
    <property type="component" value="Unassembled WGS sequence"/>
</dbReference>
<proteinExistence type="predicted"/>
<reference evidence="2" key="1">
    <citation type="journal article" date="2021" name="Open Biol.">
        <title>Shared evolutionary footprints suggest mitochondrial oxidative damage underlies multiple complex I losses in fungi.</title>
        <authorList>
            <person name="Schikora-Tamarit M.A."/>
            <person name="Marcet-Houben M."/>
            <person name="Nosek J."/>
            <person name="Gabaldon T."/>
        </authorList>
    </citation>
    <scope>NUCLEOTIDE SEQUENCE</scope>
    <source>
        <strain evidence="2">CBS2887</strain>
    </source>
</reference>
<name>A0A9P8Q4H4_WICPI</name>
<keyword evidence="1" id="KW-1133">Transmembrane helix</keyword>
<dbReference type="EMBL" id="JAEUBG010002926">
    <property type="protein sequence ID" value="KAH3683812.1"/>
    <property type="molecule type" value="Genomic_DNA"/>
</dbReference>
<evidence type="ECO:0000256" key="1">
    <source>
        <dbReference type="SAM" id="Phobius"/>
    </source>
</evidence>
<dbReference type="AlphaFoldDB" id="A0A9P8Q4H4"/>
<keyword evidence="1" id="KW-0812">Transmembrane</keyword>
<evidence type="ECO:0000313" key="3">
    <source>
        <dbReference type="Proteomes" id="UP000774326"/>
    </source>
</evidence>
<keyword evidence="1" id="KW-0472">Membrane</keyword>
<reference evidence="2" key="2">
    <citation type="submission" date="2021-01" db="EMBL/GenBank/DDBJ databases">
        <authorList>
            <person name="Schikora-Tamarit M.A."/>
        </authorList>
    </citation>
    <scope>NUCLEOTIDE SEQUENCE</scope>
    <source>
        <strain evidence="2">CBS2887</strain>
    </source>
</reference>
<comment type="caution">
    <text evidence="2">The sequence shown here is derived from an EMBL/GenBank/DDBJ whole genome shotgun (WGS) entry which is preliminary data.</text>
</comment>